<dbReference type="PANTHER" id="PTHR43297:SF14">
    <property type="entry name" value="ATPASE AAA-TYPE CORE DOMAIN-CONTAINING PROTEIN"/>
    <property type="match status" value="1"/>
</dbReference>
<proteinExistence type="inferred from homology"/>
<evidence type="ECO:0000256" key="4">
    <source>
        <dbReference type="ARBA" id="ARBA00022475"/>
    </source>
</evidence>
<evidence type="ECO:0000256" key="1">
    <source>
        <dbReference type="ARBA" id="ARBA00004202"/>
    </source>
</evidence>
<organism evidence="11 12">
    <name type="scientific">Alicyclobacillus cycloheptanicus</name>
    <dbReference type="NCBI Taxonomy" id="1457"/>
    <lineage>
        <taxon>Bacteria</taxon>
        <taxon>Bacillati</taxon>
        <taxon>Bacillota</taxon>
        <taxon>Bacilli</taxon>
        <taxon>Bacillales</taxon>
        <taxon>Alicyclobacillaceae</taxon>
        <taxon>Alicyclobacillus</taxon>
    </lineage>
</organism>
<dbReference type="PANTHER" id="PTHR43297">
    <property type="entry name" value="OLIGOPEPTIDE TRANSPORT ATP-BINDING PROTEIN APPD"/>
    <property type="match status" value="1"/>
</dbReference>
<evidence type="ECO:0000259" key="10">
    <source>
        <dbReference type="PROSITE" id="PS50893"/>
    </source>
</evidence>
<evidence type="ECO:0000256" key="2">
    <source>
        <dbReference type="ARBA" id="ARBA00005417"/>
    </source>
</evidence>
<feature type="domain" description="ABC transporter" evidence="10">
    <location>
        <begin position="7"/>
        <end position="254"/>
    </location>
</feature>
<evidence type="ECO:0000256" key="8">
    <source>
        <dbReference type="ARBA" id="ARBA00022967"/>
    </source>
</evidence>
<keyword evidence="4" id="KW-1003">Cell membrane</keyword>
<comment type="caution">
    <text evidence="11">The sequence shown here is derived from an EMBL/GenBank/DDBJ whole genome shotgun (WGS) entry which is preliminary data.</text>
</comment>
<protein>
    <submittedName>
        <fullName evidence="11">Oligopeptide/dipeptide ABC transporter ATP-binding protein</fullName>
    </submittedName>
</protein>
<dbReference type="EMBL" id="JAUSTP010000003">
    <property type="protein sequence ID" value="MDQ0189013.1"/>
    <property type="molecule type" value="Genomic_DNA"/>
</dbReference>
<dbReference type="Gene3D" id="3.40.50.300">
    <property type="entry name" value="P-loop containing nucleotide triphosphate hydrolases"/>
    <property type="match status" value="1"/>
</dbReference>
<dbReference type="SUPFAM" id="SSF52540">
    <property type="entry name" value="P-loop containing nucleoside triphosphate hydrolases"/>
    <property type="match status" value="1"/>
</dbReference>
<dbReference type="PROSITE" id="PS50893">
    <property type="entry name" value="ABC_TRANSPORTER_2"/>
    <property type="match status" value="1"/>
</dbReference>
<keyword evidence="3" id="KW-0813">Transport</keyword>
<dbReference type="InterPro" id="IPR050388">
    <property type="entry name" value="ABC_Ni/Peptide_Import"/>
</dbReference>
<evidence type="ECO:0000256" key="6">
    <source>
        <dbReference type="ARBA" id="ARBA00022741"/>
    </source>
</evidence>
<dbReference type="RefSeq" id="WP_407654061.1">
    <property type="nucleotide sequence ID" value="NZ_CP067097.1"/>
</dbReference>
<dbReference type="InterPro" id="IPR017871">
    <property type="entry name" value="ABC_transporter-like_CS"/>
</dbReference>
<comment type="subcellular location">
    <subcellularLocation>
        <location evidence="1">Cell membrane</location>
        <topology evidence="1">Peripheral membrane protein</topology>
    </subcellularLocation>
</comment>
<keyword evidence="9" id="KW-0472">Membrane</keyword>
<gene>
    <name evidence="11" type="ORF">J2S03_000827</name>
</gene>
<keyword evidence="7 11" id="KW-0067">ATP-binding</keyword>
<name>A0ABT9XFE0_9BACL</name>
<evidence type="ECO:0000256" key="9">
    <source>
        <dbReference type="ARBA" id="ARBA00023136"/>
    </source>
</evidence>
<dbReference type="GO" id="GO:0005524">
    <property type="term" value="F:ATP binding"/>
    <property type="evidence" value="ECO:0007669"/>
    <property type="project" value="UniProtKB-KW"/>
</dbReference>
<reference evidence="11 12" key="1">
    <citation type="submission" date="2023-07" db="EMBL/GenBank/DDBJ databases">
        <title>Genomic Encyclopedia of Type Strains, Phase IV (KMG-IV): sequencing the most valuable type-strain genomes for metagenomic binning, comparative biology and taxonomic classification.</title>
        <authorList>
            <person name="Goeker M."/>
        </authorList>
    </citation>
    <scope>NUCLEOTIDE SEQUENCE [LARGE SCALE GENOMIC DNA]</scope>
    <source>
        <strain evidence="11 12">DSM 4006</strain>
    </source>
</reference>
<keyword evidence="6" id="KW-0547">Nucleotide-binding</keyword>
<dbReference type="InterPro" id="IPR003439">
    <property type="entry name" value="ABC_transporter-like_ATP-bd"/>
</dbReference>
<dbReference type="Pfam" id="PF08352">
    <property type="entry name" value="oligo_HPY"/>
    <property type="match status" value="1"/>
</dbReference>
<dbReference type="PROSITE" id="PS00211">
    <property type="entry name" value="ABC_TRANSPORTER_1"/>
    <property type="match status" value="1"/>
</dbReference>
<keyword evidence="5" id="KW-0997">Cell inner membrane</keyword>
<evidence type="ECO:0000313" key="12">
    <source>
        <dbReference type="Proteomes" id="UP001232973"/>
    </source>
</evidence>
<accession>A0ABT9XFE0</accession>
<dbReference type="SMART" id="SM00382">
    <property type="entry name" value="AAA"/>
    <property type="match status" value="1"/>
</dbReference>
<dbReference type="NCBIfam" id="TIGR01727">
    <property type="entry name" value="oligo_HPY"/>
    <property type="match status" value="1"/>
</dbReference>
<comment type="similarity">
    <text evidence="2">Belongs to the ABC transporter superfamily.</text>
</comment>
<evidence type="ECO:0000313" key="11">
    <source>
        <dbReference type="EMBL" id="MDQ0189013.1"/>
    </source>
</evidence>
<keyword evidence="12" id="KW-1185">Reference proteome</keyword>
<evidence type="ECO:0000256" key="3">
    <source>
        <dbReference type="ARBA" id="ARBA00022448"/>
    </source>
</evidence>
<evidence type="ECO:0000256" key="5">
    <source>
        <dbReference type="ARBA" id="ARBA00022519"/>
    </source>
</evidence>
<dbReference type="Proteomes" id="UP001232973">
    <property type="component" value="Unassembled WGS sequence"/>
</dbReference>
<sequence>MGNILEVRDLNINFQIDEKYYSAVQNVSFHIAEGETLGLVGESGCGKSVTSLAIMRLLQETTKVTGTIDFKGQNLLDLTEPQMRKVRGNDIAMIFQEPMTSLNPVYKIGTQIGESLLLHKGMTVKQAQLKAIELLKQVGIPRAEQIANEYPHQLSGGMRQRVMIAIAMACQPHLLIADEPTTALDVTIQAQILDLMRKLTADNKMSTLLITHDLGVVAEMCDRVAVMYAGRIVEEGPVRTIFHNPQHPYTIGLLKSLPKIEGERTRLQPIEGNVPSLRNMPAGCRFAPRCPHAMEVCRTEDPSPALVEDAHEVRCWLHHEARSEVHV</sequence>
<dbReference type="InterPro" id="IPR003593">
    <property type="entry name" value="AAA+_ATPase"/>
</dbReference>
<dbReference type="CDD" id="cd03257">
    <property type="entry name" value="ABC_NikE_OppD_transporters"/>
    <property type="match status" value="1"/>
</dbReference>
<dbReference type="InterPro" id="IPR013563">
    <property type="entry name" value="Oligopep_ABC_C"/>
</dbReference>
<keyword evidence="8" id="KW-1278">Translocase</keyword>
<dbReference type="Pfam" id="PF00005">
    <property type="entry name" value="ABC_tran"/>
    <property type="match status" value="1"/>
</dbReference>
<evidence type="ECO:0000256" key="7">
    <source>
        <dbReference type="ARBA" id="ARBA00022840"/>
    </source>
</evidence>
<dbReference type="InterPro" id="IPR027417">
    <property type="entry name" value="P-loop_NTPase"/>
</dbReference>